<comment type="caution">
    <text evidence="1">The sequence shown here is derived from an EMBL/GenBank/DDBJ whole genome shotgun (WGS) entry which is preliminary data.</text>
</comment>
<dbReference type="Proteomes" id="UP001433508">
    <property type="component" value="Unassembled WGS sequence"/>
</dbReference>
<accession>A0ACC3SRJ1</accession>
<evidence type="ECO:0000313" key="2">
    <source>
        <dbReference type="Proteomes" id="UP001433508"/>
    </source>
</evidence>
<dbReference type="EMBL" id="MU971640">
    <property type="protein sequence ID" value="KAK9233729.1"/>
    <property type="molecule type" value="Genomic_DNA"/>
</dbReference>
<organism evidence="1 2">
    <name type="scientific">Lipomyces kononenkoae</name>
    <name type="common">Yeast</name>
    <dbReference type="NCBI Taxonomy" id="34357"/>
    <lineage>
        <taxon>Eukaryota</taxon>
        <taxon>Fungi</taxon>
        <taxon>Dikarya</taxon>
        <taxon>Ascomycota</taxon>
        <taxon>Saccharomycotina</taxon>
        <taxon>Lipomycetes</taxon>
        <taxon>Lipomycetales</taxon>
        <taxon>Lipomycetaceae</taxon>
        <taxon>Lipomyces</taxon>
    </lineage>
</organism>
<feature type="non-terminal residue" evidence="1">
    <location>
        <position position="125"/>
    </location>
</feature>
<proteinExistence type="predicted"/>
<protein>
    <submittedName>
        <fullName evidence="1">Uncharacterized protein</fullName>
    </submittedName>
</protein>
<name>A0ACC3SRJ1_LIPKO</name>
<keyword evidence="2" id="KW-1185">Reference proteome</keyword>
<evidence type="ECO:0000313" key="1">
    <source>
        <dbReference type="EMBL" id="KAK9233729.1"/>
    </source>
</evidence>
<gene>
    <name evidence="1" type="ORF">V1525DRAFT_436306</name>
</gene>
<reference evidence="2" key="1">
    <citation type="journal article" date="2024" name="Front. Bioeng. Biotechnol.">
        <title>Genome-scale model development and genomic sequencing of the oleaginous clade Lipomyces.</title>
        <authorList>
            <person name="Czajka J.J."/>
            <person name="Han Y."/>
            <person name="Kim J."/>
            <person name="Mondo S.J."/>
            <person name="Hofstad B.A."/>
            <person name="Robles A."/>
            <person name="Haridas S."/>
            <person name="Riley R."/>
            <person name="LaButti K."/>
            <person name="Pangilinan J."/>
            <person name="Andreopoulos W."/>
            <person name="Lipzen A."/>
            <person name="Yan J."/>
            <person name="Wang M."/>
            <person name="Ng V."/>
            <person name="Grigoriev I.V."/>
            <person name="Spatafora J.W."/>
            <person name="Magnuson J.K."/>
            <person name="Baker S.E."/>
            <person name="Pomraning K.R."/>
        </authorList>
    </citation>
    <scope>NUCLEOTIDE SEQUENCE [LARGE SCALE GENOMIC DNA]</scope>
    <source>
        <strain evidence="2">CBS 7786</strain>
    </source>
</reference>
<sequence length="125" mass="14494">MPYDTYQRLLYDEEQDDEAVVIAVALAQMRTINTRRNRFYLTRPVLLWPRLSPWQRLRDSAEDKAFWVQTRLTTPITRDDVSVHGEARRSQRSLDADGALGLVLHFLNSSMAQFTLNEIFGIVPA</sequence>